<dbReference type="EMBL" id="NMTY01000026">
    <property type="protein sequence ID" value="PDX80503.1"/>
    <property type="molecule type" value="Genomic_DNA"/>
</dbReference>
<feature type="transmembrane region" description="Helical" evidence="1">
    <location>
        <begin position="21"/>
        <end position="42"/>
    </location>
</feature>
<reference evidence="2 3" key="1">
    <citation type="journal article" date="2017" name="Front. Microbiol.">
        <title>New Insights into the Diversity of the Genus Faecalibacterium.</title>
        <authorList>
            <person name="Benevides L."/>
            <person name="Burman S."/>
            <person name="Martin R."/>
            <person name="Robert V."/>
            <person name="Thomas M."/>
            <person name="Miquel S."/>
            <person name="Chain F."/>
            <person name="Sokol H."/>
            <person name="Bermudez-Humaran L.G."/>
            <person name="Morrison M."/>
            <person name="Langella P."/>
            <person name="Azevedo V.A."/>
            <person name="Chatel J.M."/>
            <person name="Soares S."/>
        </authorList>
    </citation>
    <scope>NUCLEOTIDE SEQUENCE [LARGE SCALE GENOMIC DNA]</scope>
    <source>
        <strain evidence="2 3">CNCM I 4575</strain>
    </source>
</reference>
<comment type="caution">
    <text evidence="2">The sequence shown here is derived from an EMBL/GenBank/DDBJ whole genome shotgun (WGS) entry which is preliminary data.</text>
</comment>
<evidence type="ECO:0000313" key="2">
    <source>
        <dbReference type="EMBL" id="PDX80503.1"/>
    </source>
</evidence>
<dbReference type="AlphaFoldDB" id="A0A2A7AN63"/>
<protein>
    <submittedName>
        <fullName evidence="2">Uncharacterized protein</fullName>
    </submittedName>
</protein>
<keyword evidence="1" id="KW-0812">Transmembrane</keyword>
<accession>A0A2A7AN63</accession>
<name>A0A2A7AN63_9FIRM</name>
<dbReference type="RefSeq" id="WP_097840047.1">
    <property type="nucleotide sequence ID" value="NZ_NMTY01000026.1"/>
</dbReference>
<sequence length="79" mass="9020">MKGSTEKFLRRVSDVCEEGTIWKVFFGIYCVLFVINMLLCIFSEKKPSWLNSALIGAGIGSTHYYMDKYARKKAEKAEA</sequence>
<organism evidence="2 3">
    <name type="scientific">Faecalibacterium prausnitzii</name>
    <dbReference type="NCBI Taxonomy" id="853"/>
    <lineage>
        <taxon>Bacteria</taxon>
        <taxon>Bacillati</taxon>
        <taxon>Bacillota</taxon>
        <taxon>Clostridia</taxon>
        <taxon>Eubacteriales</taxon>
        <taxon>Oscillospiraceae</taxon>
        <taxon>Faecalibacterium</taxon>
    </lineage>
</organism>
<dbReference type="Proteomes" id="UP000220005">
    <property type="component" value="Unassembled WGS sequence"/>
</dbReference>
<evidence type="ECO:0000313" key="3">
    <source>
        <dbReference type="Proteomes" id="UP000220005"/>
    </source>
</evidence>
<keyword evidence="1" id="KW-1133">Transmembrane helix</keyword>
<evidence type="ECO:0000256" key="1">
    <source>
        <dbReference type="SAM" id="Phobius"/>
    </source>
</evidence>
<feature type="transmembrane region" description="Helical" evidence="1">
    <location>
        <begin position="48"/>
        <end position="66"/>
    </location>
</feature>
<keyword evidence="1" id="KW-0472">Membrane</keyword>
<gene>
    <name evidence="2" type="ORF">CGS58_12195</name>
</gene>
<proteinExistence type="predicted"/>